<organism evidence="1 2">
    <name type="scientific">Aegilops tauschii subsp. strangulata</name>
    <name type="common">Goatgrass</name>
    <dbReference type="NCBI Taxonomy" id="200361"/>
    <lineage>
        <taxon>Eukaryota</taxon>
        <taxon>Viridiplantae</taxon>
        <taxon>Streptophyta</taxon>
        <taxon>Embryophyta</taxon>
        <taxon>Tracheophyta</taxon>
        <taxon>Spermatophyta</taxon>
        <taxon>Magnoliopsida</taxon>
        <taxon>Liliopsida</taxon>
        <taxon>Poales</taxon>
        <taxon>Poaceae</taxon>
        <taxon>BOP clade</taxon>
        <taxon>Pooideae</taxon>
        <taxon>Triticodae</taxon>
        <taxon>Triticeae</taxon>
        <taxon>Triticinae</taxon>
        <taxon>Aegilops</taxon>
    </lineage>
</organism>
<reference evidence="1" key="5">
    <citation type="journal article" date="2021" name="G3 (Bethesda)">
        <title>Aegilops tauschii genome assembly Aet v5.0 features greater sequence contiguity and improved annotation.</title>
        <authorList>
            <person name="Wang L."/>
            <person name="Zhu T."/>
            <person name="Rodriguez J.C."/>
            <person name="Deal K.R."/>
            <person name="Dubcovsky J."/>
            <person name="McGuire P.E."/>
            <person name="Lux T."/>
            <person name="Spannagl M."/>
            <person name="Mayer K.F.X."/>
            <person name="Baldrich P."/>
            <person name="Meyers B.C."/>
            <person name="Huo N."/>
            <person name="Gu Y.Q."/>
            <person name="Zhou H."/>
            <person name="Devos K.M."/>
            <person name="Bennetzen J.L."/>
            <person name="Unver T."/>
            <person name="Budak H."/>
            <person name="Gulick P.J."/>
            <person name="Galiba G."/>
            <person name="Kalapos B."/>
            <person name="Nelson D.R."/>
            <person name="Li P."/>
            <person name="You F.M."/>
            <person name="Luo M.C."/>
            <person name="Dvorak J."/>
        </authorList>
    </citation>
    <scope>NUCLEOTIDE SEQUENCE [LARGE SCALE GENOMIC DNA]</scope>
    <source>
        <strain evidence="1">cv. AL8/78</strain>
    </source>
</reference>
<reference evidence="1" key="3">
    <citation type="journal article" date="2017" name="Nature">
        <title>Genome sequence of the progenitor of the wheat D genome Aegilops tauschii.</title>
        <authorList>
            <person name="Luo M.C."/>
            <person name="Gu Y.Q."/>
            <person name="Puiu D."/>
            <person name="Wang H."/>
            <person name="Twardziok S.O."/>
            <person name="Deal K.R."/>
            <person name="Huo N."/>
            <person name="Zhu T."/>
            <person name="Wang L."/>
            <person name="Wang Y."/>
            <person name="McGuire P.E."/>
            <person name="Liu S."/>
            <person name="Long H."/>
            <person name="Ramasamy R.K."/>
            <person name="Rodriguez J.C."/>
            <person name="Van S.L."/>
            <person name="Yuan L."/>
            <person name="Wang Z."/>
            <person name="Xia Z."/>
            <person name="Xiao L."/>
            <person name="Anderson O.D."/>
            <person name="Ouyang S."/>
            <person name="Liang Y."/>
            <person name="Zimin A.V."/>
            <person name="Pertea G."/>
            <person name="Qi P."/>
            <person name="Bennetzen J.L."/>
            <person name="Dai X."/>
            <person name="Dawson M.W."/>
            <person name="Muller H.G."/>
            <person name="Kugler K."/>
            <person name="Rivarola-Duarte L."/>
            <person name="Spannagl M."/>
            <person name="Mayer K.F.X."/>
            <person name="Lu F.H."/>
            <person name="Bevan M.W."/>
            <person name="Leroy P."/>
            <person name="Li P."/>
            <person name="You F.M."/>
            <person name="Sun Q."/>
            <person name="Liu Z."/>
            <person name="Lyons E."/>
            <person name="Wicker T."/>
            <person name="Salzberg S.L."/>
            <person name="Devos K.M."/>
            <person name="Dvorak J."/>
        </authorList>
    </citation>
    <scope>NUCLEOTIDE SEQUENCE [LARGE SCALE GENOMIC DNA]</scope>
    <source>
        <strain evidence="1">cv. AL8/78</strain>
    </source>
</reference>
<dbReference type="Proteomes" id="UP000015105">
    <property type="component" value="Chromosome 5D"/>
</dbReference>
<dbReference type="EnsemblPlants" id="AET5Gv20144300.1">
    <property type="protein sequence ID" value="AET5Gv20144300.1"/>
    <property type="gene ID" value="AET5Gv20144300"/>
</dbReference>
<accession>A0A453JP84</accession>
<name>A0A453JP84_AEGTS</name>
<dbReference type="AlphaFoldDB" id="A0A453JP84"/>
<evidence type="ECO:0000313" key="2">
    <source>
        <dbReference type="Proteomes" id="UP000015105"/>
    </source>
</evidence>
<dbReference type="Gramene" id="AET5Gv20144300.1">
    <property type="protein sequence ID" value="AET5Gv20144300.1"/>
    <property type="gene ID" value="AET5Gv20144300"/>
</dbReference>
<evidence type="ECO:0000313" key="1">
    <source>
        <dbReference type="EnsemblPlants" id="AET5Gv20144300.1"/>
    </source>
</evidence>
<keyword evidence="2" id="KW-1185">Reference proteome</keyword>
<sequence length="70" mass="8010">KWPEKEYSQEGTKRPLCHVVRCSLCMSCVILCQEGTKMPLCHALVYALSNPCISTPCWNLFELFGLFELI</sequence>
<protein>
    <submittedName>
        <fullName evidence="1">Uncharacterized protein</fullName>
    </submittedName>
</protein>
<reference evidence="1" key="4">
    <citation type="submission" date="2019-03" db="UniProtKB">
        <authorList>
            <consortium name="EnsemblPlants"/>
        </authorList>
    </citation>
    <scope>IDENTIFICATION</scope>
</reference>
<proteinExistence type="predicted"/>
<reference evidence="2" key="1">
    <citation type="journal article" date="2014" name="Science">
        <title>Ancient hybridizations among the ancestral genomes of bread wheat.</title>
        <authorList>
            <consortium name="International Wheat Genome Sequencing Consortium,"/>
            <person name="Marcussen T."/>
            <person name="Sandve S.R."/>
            <person name="Heier L."/>
            <person name="Spannagl M."/>
            <person name="Pfeifer M."/>
            <person name="Jakobsen K.S."/>
            <person name="Wulff B.B."/>
            <person name="Steuernagel B."/>
            <person name="Mayer K.F."/>
            <person name="Olsen O.A."/>
        </authorList>
    </citation>
    <scope>NUCLEOTIDE SEQUENCE [LARGE SCALE GENOMIC DNA]</scope>
    <source>
        <strain evidence="2">cv. AL8/78</strain>
    </source>
</reference>
<reference evidence="2" key="2">
    <citation type="journal article" date="2017" name="Nat. Plants">
        <title>The Aegilops tauschii genome reveals multiple impacts of transposons.</title>
        <authorList>
            <person name="Zhao G."/>
            <person name="Zou C."/>
            <person name="Li K."/>
            <person name="Wang K."/>
            <person name="Li T."/>
            <person name="Gao L."/>
            <person name="Zhang X."/>
            <person name="Wang H."/>
            <person name="Yang Z."/>
            <person name="Liu X."/>
            <person name="Jiang W."/>
            <person name="Mao L."/>
            <person name="Kong X."/>
            <person name="Jiao Y."/>
            <person name="Jia J."/>
        </authorList>
    </citation>
    <scope>NUCLEOTIDE SEQUENCE [LARGE SCALE GENOMIC DNA]</scope>
    <source>
        <strain evidence="2">cv. AL8/78</strain>
    </source>
</reference>